<dbReference type="Proteomes" id="UP001164439">
    <property type="component" value="Chromosome"/>
</dbReference>
<dbReference type="InterPro" id="IPR000639">
    <property type="entry name" value="Epox_hydrolase-like"/>
</dbReference>
<dbReference type="InterPro" id="IPR050266">
    <property type="entry name" value="AB_hydrolase_sf"/>
</dbReference>
<dbReference type="RefSeq" id="WP_269657134.1">
    <property type="nucleotide sequence ID" value="NZ_CP114413.1"/>
</dbReference>
<dbReference type="PANTHER" id="PTHR43798:SF33">
    <property type="entry name" value="HYDROLASE, PUTATIVE (AFU_ORTHOLOGUE AFUA_2G14860)-RELATED"/>
    <property type="match status" value="1"/>
</dbReference>
<reference evidence="2" key="1">
    <citation type="submission" date="2022-12" db="EMBL/GenBank/DDBJ databases">
        <authorList>
            <person name="Ruckert C."/>
            <person name="Busche T."/>
            <person name="Kalinowski J."/>
            <person name="Wittmann C."/>
        </authorList>
    </citation>
    <scope>NUCLEOTIDE SEQUENCE</scope>
    <source>
        <strain evidence="2">DSM 40467</strain>
    </source>
</reference>
<dbReference type="PRINTS" id="PR00412">
    <property type="entry name" value="EPOXHYDRLASE"/>
</dbReference>
<dbReference type="GO" id="GO:0016787">
    <property type="term" value="F:hydrolase activity"/>
    <property type="evidence" value="ECO:0007669"/>
    <property type="project" value="UniProtKB-KW"/>
</dbReference>
<dbReference type="PANTHER" id="PTHR43798">
    <property type="entry name" value="MONOACYLGLYCEROL LIPASE"/>
    <property type="match status" value="1"/>
</dbReference>
<dbReference type="InterPro" id="IPR029058">
    <property type="entry name" value="AB_hydrolase_fold"/>
</dbReference>
<keyword evidence="3" id="KW-1185">Reference proteome</keyword>
<name>A0ABY7K745_9ACTN</name>
<sequence>MPTFNAADQTPLAYHQHGRGEPLLVVPGGPMRASSYLGSLGGLDAGRRVIRLDLRGTGDSGVPADPATYRCDRLVADVEALRAHLGLDRIDLLAHSAGGSLALLYAARYPERIRRLVLVTANPWALGIPATPEDRLAAARLRKDEPWFDEAFPALESWLAGIGDAGPEIAPFFYGRWDTAAQQHDALADEEFNERAAGVYGSEGAYDPPATQAALARLAAPVLVLAGEADGAPNPELARRITEFLPHAELAVQPGAGHFPWLDDPEWFVRRVAGFLDADLSRRPDRTPS</sequence>
<accession>A0ABY7K745</accession>
<protein>
    <submittedName>
        <fullName evidence="2">Alpha/beta hydrolase</fullName>
    </submittedName>
</protein>
<evidence type="ECO:0000313" key="3">
    <source>
        <dbReference type="Proteomes" id="UP001164439"/>
    </source>
</evidence>
<dbReference type="Pfam" id="PF00561">
    <property type="entry name" value="Abhydrolase_1"/>
    <property type="match status" value="1"/>
</dbReference>
<dbReference type="InterPro" id="IPR000073">
    <property type="entry name" value="AB_hydrolase_1"/>
</dbReference>
<dbReference type="Gene3D" id="3.40.50.1820">
    <property type="entry name" value="alpha/beta hydrolase"/>
    <property type="match status" value="1"/>
</dbReference>
<evidence type="ECO:0000313" key="2">
    <source>
        <dbReference type="EMBL" id="WAZ19445.1"/>
    </source>
</evidence>
<proteinExistence type="predicted"/>
<gene>
    <name evidence="2" type="ORF">STRCI_000500</name>
</gene>
<dbReference type="EMBL" id="CP114413">
    <property type="protein sequence ID" value="WAZ19445.1"/>
    <property type="molecule type" value="Genomic_DNA"/>
</dbReference>
<dbReference type="PRINTS" id="PR00111">
    <property type="entry name" value="ABHYDROLASE"/>
</dbReference>
<organism evidence="2 3">
    <name type="scientific">Streptomyces cinnabarinus</name>
    <dbReference type="NCBI Taxonomy" id="67287"/>
    <lineage>
        <taxon>Bacteria</taxon>
        <taxon>Bacillati</taxon>
        <taxon>Actinomycetota</taxon>
        <taxon>Actinomycetes</taxon>
        <taxon>Kitasatosporales</taxon>
        <taxon>Streptomycetaceae</taxon>
        <taxon>Streptomyces</taxon>
    </lineage>
</organism>
<dbReference type="SUPFAM" id="SSF53474">
    <property type="entry name" value="alpha/beta-Hydrolases"/>
    <property type="match status" value="1"/>
</dbReference>
<feature type="domain" description="AB hydrolase-1" evidence="1">
    <location>
        <begin position="22"/>
        <end position="265"/>
    </location>
</feature>
<evidence type="ECO:0000259" key="1">
    <source>
        <dbReference type="Pfam" id="PF00561"/>
    </source>
</evidence>
<keyword evidence="2" id="KW-0378">Hydrolase</keyword>